<gene>
    <name evidence="2" type="ORF">BsIDN1_12860</name>
</gene>
<dbReference type="InterPro" id="IPR002792">
    <property type="entry name" value="TRAM_dom"/>
</dbReference>
<name>A0A5S9M4G0_BACIA</name>
<dbReference type="InterPro" id="IPR012340">
    <property type="entry name" value="NA-bd_OB-fold"/>
</dbReference>
<organism evidence="2 3">
    <name type="scientific">Bacillus safensis</name>
    <dbReference type="NCBI Taxonomy" id="561879"/>
    <lineage>
        <taxon>Bacteria</taxon>
        <taxon>Bacillati</taxon>
        <taxon>Bacillota</taxon>
        <taxon>Bacilli</taxon>
        <taxon>Bacillales</taxon>
        <taxon>Bacillaceae</taxon>
        <taxon>Bacillus</taxon>
    </lineage>
</organism>
<dbReference type="PROSITE" id="PS50926">
    <property type="entry name" value="TRAM"/>
    <property type="match status" value="1"/>
</dbReference>
<accession>A0A5S9M4G0</accession>
<evidence type="ECO:0000313" key="3">
    <source>
        <dbReference type="Proteomes" id="UP000464658"/>
    </source>
</evidence>
<dbReference type="Gene3D" id="2.40.50.140">
    <property type="entry name" value="Nucleic acid-binding proteins"/>
    <property type="match status" value="1"/>
</dbReference>
<feature type="domain" description="TRAM" evidence="1">
    <location>
        <begin position="24"/>
        <end position="82"/>
    </location>
</feature>
<dbReference type="Pfam" id="PF01938">
    <property type="entry name" value="TRAM"/>
    <property type="match status" value="1"/>
</dbReference>
<dbReference type="AlphaFoldDB" id="A0A5S9M4G0"/>
<sequence length="83" mass="9402">MVPYGGQVFFFANEVIKLVKMKPPVEKNEYYNVTFEDLTHEGAGVAKIEGFPVFVPNALPDEQGQIKVTRVKKKDLLLDDSWS</sequence>
<dbReference type="SUPFAM" id="SSF50249">
    <property type="entry name" value="Nucleic acid-binding proteins"/>
    <property type="match status" value="1"/>
</dbReference>
<proteinExistence type="predicted"/>
<dbReference type="Proteomes" id="UP000464658">
    <property type="component" value="Chromosome"/>
</dbReference>
<reference evidence="2 3" key="1">
    <citation type="submission" date="2019-12" db="EMBL/GenBank/DDBJ databases">
        <title>Full genome sequence of a Bacillus safensis strain isolated from commercially available natto in Indonesia.</title>
        <authorList>
            <person name="Yoshida M."/>
            <person name="Uomi M."/>
            <person name="Waturangi D."/>
            <person name="Ekaputri J.J."/>
            <person name="Setiamarga D.H.E."/>
        </authorList>
    </citation>
    <scope>NUCLEOTIDE SEQUENCE [LARGE SCALE GENOMIC DNA]</scope>
    <source>
        <strain evidence="2 3">IDN1</strain>
    </source>
</reference>
<evidence type="ECO:0000313" key="2">
    <source>
        <dbReference type="EMBL" id="BBP87668.1"/>
    </source>
</evidence>
<dbReference type="EMBL" id="AP021906">
    <property type="protein sequence ID" value="BBP87668.1"/>
    <property type="molecule type" value="Genomic_DNA"/>
</dbReference>
<evidence type="ECO:0000259" key="1">
    <source>
        <dbReference type="PROSITE" id="PS50926"/>
    </source>
</evidence>
<protein>
    <recommendedName>
        <fullName evidence="1">TRAM domain-containing protein</fullName>
    </recommendedName>
</protein>